<gene>
    <name evidence="4" type="ORF">QQ91_011305</name>
</gene>
<comment type="caution">
    <text evidence="4">The sequence shown here is derived from an EMBL/GenBank/DDBJ whole genome shotgun (WGS) entry which is preliminary data.</text>
</comment>
<feature type="coiled-coil region" evidence="1">
    <location>
        <begin position="437"/>
        <end position="464"/>
    </location>
</feature>
<evidence type="ECO:0000256" key="3">
    <source>
        <dbReference type="SAM" id="Phobius"/>
    </source>
</evidence>
<keyword evidence="3" id="KW-0812">Transmembrane</keyword>
<keyword evidence="3" id="KW-0472">Membrane</keyword>
<reference evidence="4" key="2">
    <citation type="journal article" date="2015" name="Genome Announc.">
        <title>Draft Genome Sequence of Filamentous Marine Cyanobacterium Lyngbya confervoides Strain BDU141951.</title>
        <authorList>
            <person name="Chandrababunaidu M.M."/>
            <person name="Sen D."/>
            <person name="Tripathy S."/>
        </authorList>
    </citation>
    <scope>NUCLEOTIDE SEQUENCE</scope>
    <source>
        <strain evidence="4">BDU141951</strain>
    </source>
</reference>
<feature type="transmembrane region" description="Helical" evidence="3">
    <location>
        <begin position="531"/>
        <end position="552"/>
    </location>
</feature>
<organism evidence="4">
    <name type="scientific">Lyngbya confervoides BDU141951</name>
    <dbReference type="NCBI Taxonomy" id="1574623"/>
    <lineage>
        <taxon>Bacteria</taxon>
        <taxon>Bacillati</taxon>
        <taxon>Cyanobacteriota</taxon>
        <taxon>Cyanophyceae</taxon>
        <taxon>Oscillatoriophycideae</taxon>
        <taxon>Oscillatoriales</taxon>
        <taxon>Microcoleaceae</taxon>
        <taxon>Lyngbya</taxon>
    </lineage>
</organism>
<dbReference type="EMBL" id="JTHE02000003">
    <property type="protein sequence ID" value="NEV67704.1"/>
    <property type="molecule type" value="Genomic_DNA"/>
</dbReference>
<accession>A0A0C1Y5Y8</accession>
<reference evidence="4" key="3">
    <citation type="submission" date="2020-02" db="EMBL/GenBank/DDBJ databases">
        <authorList>
            <person name="Sarangi A.N."/>
            <person name="Ghosh S."/>
            <person name="Mukherjee M."/>
            <person name="Tripathy S."/>
        </authorList>
    </citation>
    <scope>NUCLEOTIDE SEQUENCE</scope>
    <source>
        <strain evidence="4">BDU141951</strain>
    </source>
</reference>
<feature type="transmembrane region" description="Helical" evidence="3">
    <location>
        <begin position="281"/>
        <end position="306"/>
    </location>
</feature>
<feature type="region of interest" description="Disordered" evidence="2">
    <location>
        <begin position="356"/>
        <end position="437"/>
    </location>
</feature>
<proteinExistence type="predicted"/>
<evidence type="ECO:0000256" key="2">
    <source>
        <dbReference type="SAM" id="MobiDB-lite"/>
    </source>
</evidence>
<keyword evidence="1" id="KW-0175">Coiled coil</keyword>
<reference evidence="4" key="1">
    <citation type="submission" date="2014-11" db="EMBL/GenBank/DDBJ databases">
        <authorList>
            <person name="Malar M.C."/>
            <person name="Sen D."/>
            <person name="Tripathy S."/>
        </authorList>
    </citation>
    <scope>NUCLEOTIDE SEQUENCE</scope>
    <source>
        <strain evidence="4">BDU141951</strain>
    </source>
</reference>
<keyword evidence="3" id="KW-1133">Transmembrane helix</keyword>
<protein>
    <submittedName>
        <fullName evidence="4">Uncharacterized protein</fullName>
    </submittedName>
</protein>
<name>A0A0C1Y5Y8_9CYAN</name>
<sequence length="621" mass="68360">MTGTNHPTVTESELSELIEQTLTRIHQKQTQLQAIEHTPRRLRQQLAQLRRGIRQAESLLASNDIALEATSQAEYQKDLEAITHFVDQITTDPGDASDITASLNRLNVRNGFELLRWLLDEVQIERRAIAPPSGLGNDTLAIDQELQRLQQSLQPPSSLFREPLDTPLNAAIAKRLNHLAGLLHRIDGLSHCRAVRPNWMQPDLWFNKAGSIAPQLRPLVYQIDRAVDRLDYQTAAAPDLLEETEVFVERQLHRYEYCFGFGWLASRLSDINRFRSPQARVMLGMATTLSLAIVTIATVSGVFTTVSRQLESPVPKSLQLQQKRNTDLQTLQEAVQLLRNQETERQAIQNSIAAQALQNRVAEPEESTSPEPTAAPEPDATNPENAATAPAEPAAGDQAAAPPSTSESTAAAASNAAPGTDATTALPQKERELTSQIQVQRDKVDTLLLEINALTEQINAARTSEANDLNLNQDPDPDTTLKLIANWLNNQQIQNHLSRLALAAFAGALGSMMSIVIRLDKLDEDNLKNPYALGCLKPLIGAVFGVVVFALLSTKVVDVLPAGFDLYEETSSSSTSLQRRDPLGVIDSQEVYKIFVAAFIAGFSERLASDTLKPWADRKGE</sequence>
<feature type="transmembrane region" description="Helical" evidence="3">
    <location>
        <begin position="500"/>
        <end position="519"/>
    </location>
</feature>
<evidence type="ECO:0000313" key="4">
    <source>
        <dbReference type="EMBL" id="NEV67704.1"/>
    </source>
</evidence>
<evidence type="ECO:0000256" key="1">
    <source>
        <dbReference type="SAM" id="Coils"/>
    </source>
</evidence>
<dbReference type="AlphaFoldDB" id="A0A0C1Y5Y8"/>
<feature type="compositionally biased region" description="Low complexity" evidence="2">
    <location>
        <begin position="367"/>
        <end position="423"/>
    </location>
</feature>